<feature type="domain" description="Creatinase N-terminal" evidence="2">
    <location>
        <begin position="10"/>
        <end position="148"/>
    </location>
</feature>
<dbReference type="GO" id="GO:0004177">
    <property type="term" value="F:aminopeptidase activity"/>
    <property type="evidence" value="ECO:0007669"/>
    <property type="project" value="UniProtKB-KW"/>
</dbReference>
<dbReference type="SUPFAM" id="SSF53092">
    <property type="entry name" value="Creatinase/prolidase N-terminal domain"/>
    <property type="match status" value="1"/>
</dbReference>
<evidence type="ECO:0000313" key="3">
    <source>
        <dbReference type="EMBL" id="MBN1574896.1"/>
    </source>
</evidence>
<feature type="domain" description="Peptidase M24" evidence="1">
    <location>
        <begin position="159"/>
        <end position="375"/>
    </location>
</feature>
<dbReference type="PANTHER" id="PTHR46112">
    <property type="entry name" value="AMINOPEPTIDASE"/>
    <property type="match status" value="1"/>
</dbReference>
<organism evidence="3 4">
    <name type="scientific">Candidatus Zymogenus saltonus</name>
    <dbReference type="NCBI Taxonomy" id="2844893"/>
    <lineage>
        <taxon>Bacteria</taxon>
        <taxon>Deltaproteobacteria</taxon>
        <taxon>Candidatus Zymogenia</taxon>
        <taxon>Candidatus Zymogeniales</taxon>
        <taxon>Candidatus Zymogenaceae</taxon>
        <taxon>Candidatus Zymogenus</taxon>
    </lineage>
</organism>
<gene>
    <name evidence="3" type="ORF">JW984_17000</name>
</gene>
<dbReference type="InterPro" id="IPR036005">
    <property type="entry name" value="Creatinase/aminopeptidase-like"/>
</dbReference>
<keyword evidence="3" id="KW-0031">Aminopeptidase</keyword>
<dbReference type="Gene3D" id="3.90.230.10">
    <property type="entry name" value="Creatinase/methionine aminopeptidase superfamily"/>
    <property type="match status" value="1"/>
</dbReference>
<keyword evidence="3" id="KW-0645">Protease</keyword>
<reference evidence="3" key="2">
    <citation type="submission" date="2021-01" db="EMBL/GenBank/DDBJ databases">
        <authorList>
            <person name="Hahn C.R."/>
            <person name="Youssef N.H."/>
            <person name="Elshahed M."/>
        </authorList>
    </citation>
    <scope>NUCLEOTIDE SEQUENCE</scope>
    <source>
        <strain evidence="3">Zod_Metabat.24</strain>
    </source>
</reference>
<protein>
    <submittedName>
        <fullName evidence="3">Aminopeptidase P family protein</fullName>
    </submittedName>
</protein>
<dbReference type="Pfam" id="PF00557">
    <property type="entry name" value="Peptidase_M24"/>
    <property type="match status" value="1"/>
</dbReference>
<dbReference type="SUPFAM" id="SSF55920">
    <property type="entry name" value="Creatinase/aminopeptidase"/>
    <property type="match status" value="1"/>
</dbReference>
<dbReference type="Pfam" id="PF01321">
    <property type="entry name" value="Creatinase_N"/>
    <property type="match status" value="1"/>
</dbReference>
<proteinExistence type="predicted"/>
<evidence type="ECO:0000313" key="4">
    <source>
        <dbReference type="Proteomes" id="UP000809273"/>
    </source>
</evidence>
<dbReference type="Proteomes" id="UP000809273">
    <property type="component" value="Unassembled WGS sequence"/>
</dbReference>
<dbReference type="InterPro" id="IPR000994">
    <property type="entry name" value="Pept_M24"/>
</dbReference>
<dbReference type="CDD" id="cd01066">
    <property type="entry name" value="APP_MetAP"/>
    <property type="match status" value="1"/>
</dbReference>
<keyword evidence="3" id="KW-0378">Hydrolase</keyword>
<dbReference type="AlphaFoldDB" id="A0A9D8KHK4"/>
<evidence type="ECO:0000259" key="1">
    <source>
        <dbReference type="Pfam" id="PF00557"/>
    </source>
</evidence>
<dbReference type="InterPro" id="IPR029149">
    <property type="entry name" value="Creatin/AminoP/Spt16_N"/>
</dbReference>
<dbReference type="InterPro" id="IPR000587">
    <property type="entry name" value="Creatinase_N"/>
</dbReference>
<evidence type="ECO:0000259" key="2">
    <source>
        <dbReference type="Pfam" id="PF01321"/>
    </source>
</evidence>
<name>A0A9D8KHK4_9DELT</name>
<dbReference type="EMBL" id="JAFGIX010000092">
    <property type="protein sequence ID" value="MBN1574896.1"/>
    <property type="molecule type" value="Genomic_DNA"/>
</dbReference>
<dbReference type="Gene3D" id="3.40.350.10">
    <property type="entry name" value="Creatinase/prolidase N-terminal domain"/>
    <property type="match status" value="1"/>
</dbReference>
<dbReference type="InterPro" id="IPR050659">
    <property type="entry name" value="Peptidase_M24B"/>
</dbReference>
<dbReference type="PANTHER" id="PTHR46112:SF2">
    <property type="entry name" value="XAA-PRO AMINOPEPTIDASE P-RELATED"/>
    <property type="match status" value="1"/>
</dbReference>
<comment type="caution">
    <text evidence="3">The sequence shown here is derived from an EMBL/GenBank/DDBJ whole genome shotgun (WGS) entry which is preliminary data.</text>
</comment>
<accession>A0A9D8KHK4</accession>
<reference evidence="3" key="1">
    <citation type="journal article" date="2021" name="Environ. Microbiol.">
        <title>Genomic characterization of three novel Desulfobacterota classes expand the metabolic and phylogenetic diversity of the phylum.</title>
        <authorList>
            <person name="Murphy C.L."/>
            <person name="Biggerstaff J."/>
            <person name="Eichhorn A."/>
            <person name="Ewing E."/>
            <person name="Shahan R."/>
            <person name="Soriano D."/>
            <person name="Stewart S."/>
            <person name="VanMol K."/>
            <person name="Walker R."/>
            <person name="Walters P."/>
            <person name="Elshahed M.S."/>
            <person name="Youssef N.H."/>
        </authorList>
    </citation>
    <scope>NUCLEOTIDE SEQUENCE</scope>
    <source>
        <strain evidence="3">Zod_Metabat.24</strain>
    </source>
</reference>
<sequence>MMVYINFSKRIQQIQDELKAKGIDVLVGTRLKTITHWSGGFVPWRSAIIIPAEGEVQLITPLLDSGRLADESWLDNVVGYGALPGIDFLDMIKMRIDATGKDGGTIGYEDGTTNYLPEGFITNYELESLKGMFPNAEFVNATEITDKLCLVKEPEEIRLMRQATAIVDTAHEAVRQELRVGISEKQIAGIAEKVMRDAGSEFAWTFTGGQEIASGERTWWPLGGCTPATDRIVQFGEPVMVDLHGMYGLFLGDVAHNYIMGNPTKEQSEVIKAFTETAYKAIDEMQPGKSLKEVTLKVHEFVQKNDWTAWMLPGYGHGIGHLGNEWYPCVAEVASPGNNEPDYILEPGYMQMMAVVCNRPGVCGFRLERPLVITETGNEVLSKLPIEPVALKLDDSLKFRGR</sequence>